<dbReference type="AlphaFoldDB" id="A0A6A6IDX4"/>
<organism evidence="1 2">
    <name type="scientific">Trematosphaeria pertusa</name>
    <dbReference type="NCBI Taxonomy" id="390896"/>
    <lineage>
        <taxon>Eukaryota</taxon>
        <taxon>Fungi</taxon>
        <taxon>Dikarya</taxon>
        <taxon>Ascomycota</taxon>
        <taxon>Pezizomycotina</taxon>
        <taxon>Dothideomycetes</taxon>
        <taxon>Pleosporomycetidae</taxon>
        <taxon>Pleosporales</taxon>
        <taxon>Massarineae</taxon>
        <taxon>Trematosphaeriaceae</taxon>
        <taxon>Trematosphaeria</taxon>
    </lineage>
</organism>
<accession>A0A6A6IDX4</accession>
<proteinExistence type="predicted"/>
<dbReference type="GeneID" id="54575807"/>
<sequence>MPLYLNYTFGVGLPYRLRAGCAFARDVLEQYVDGNCEAQERRVVVRAAPLAGRRWHA</sequence>
<gene>
    <name evidence="1" type="ORF">BU26DRAFT_352159</name>
</gene>
<dbReference type="RefSeq" id="XP_033682707.1">
    <property type="nucleotide sequence ID" value="XM_033822477.1"/>
</dbReference>
<evidence type="ECO:0000313" key="2">
    <source>
        <dbReference type="Proteomes" id="UP000800094"/>
    </source>
</evidence>
<reference evidence="1" key="1">
    <citation type="journal article" date="2020" name="Stud. Mycol.">
        <title>101 Dothideomycetes genomes: a test case for predicting lifestyles and emergence of pathogens.</title>
        <authorList>
            <person name="Haridas S."/>
            <person name="Albert R."/>
            <person name="Binder M."/>
            <person name="Bloem J."/>
            <person name="Labutti K."/>
            <person name="Salamov A."/>
            <person name="Andreopoulos B."/>
            <person name="Baker S."/>
            <person name="Barry K."/>
            <person name="Bills G."/>
            <person name="Bluhm B."/>
            <person name="Cannon C."/>
            <person name="Castanera R."/>
            <person name="Culley D."/>
            <person name="Daum C."/>
            <person name="Ezra D."/>
            <person name="Gonzalez J."/>
            <person name="Henrissat B."/>
            <person name="Kuo A."/>
            <person name="Liang C."/>
            <person name="Lipzen A."/>
            <person name="Lutzoni F."/>
            <person name="Magnuson J."/>
            <person name="Mondo S."/>
            <person name="Nolan M."/>
            <person name="Ohm R."/>
            <person name="Pangilinan J."/>
            <person name="Park H.-J."/>
            <person name="Ramirez L."/>
            <person name="Alfaro M."/>
            <person name="Sun H."/>
            <person name="Tritt A."/>
            <person name="Yoshinaga Y."/>
            <person name="Zwiers L.-H."/>
            <person name="Turgeon B."/>
            <person name="Goodwin S."/>
            <person name="Spatafora J."/>
            <person name="Crous P."/>
            <person name="Grigoriev I."/>
        </authorList>
    </citation>
    <scope>NUCLEOTIDE SEQUENCE</scope>
    <source>
        <strain evidence="1">CBS 122368</strain>
    </source>
</reference>
<name>A0A6A6IDX4_9PLEO</name>
<dbReference type="EMBL" id="ML987197">
    <property type="protein sequence ID" value="KAF2247703.1"/>
    <property type="molecule type" value="Genomic_DNA"/>
</dbReference>
<protein>
    <submittedName>
        <fullName evidence="1">Uncharacterized protein</fullName>
    </submittedName>
</protein>
<evidence type="ECO:0000313" key="1">
    <source>
        <dbReference type="EMBL" id="KAF2247703.1"/>
    </source>
</evidence>
<keyword evidence="2" id="KW-1185">Reference proteome</keyword>
<dbReference type="Proteomes" id="UP000800094">
    <property type="component" value="Unassembled WGS sequence"/>
</dbReference>